<dbReference type="Proteomes" id="UP000000663">
    <property type="component" value="Chromosome"/>
</dbReference>
<dbReference type="Gene3D" id="1.10.569.10">
    <property type="entry name" value="Aldehyde Ferredoxin Oxidoreductase Protein, subunit A, domain 2"/>
    <property type="match status" value="1"/>
</dbReference>
<protein>
    <submittedName>
        <fullName evidence="11">Tungsten-containing aldehyde:ferredoxin oxidoreductase</fullName>
        <ecNumber evidence="11">1.2.7.5</ecNumber>
    </submittedName>
</protein>
<dbReference type="InterPro" id="IPR013983">
    <property type="entry name" value="Ald_Fedxn_OxRdtase_N"/>
</dbReference>
<comment type="cofactor">
    <cofactor evidence="1">
        <name>[4Fe-4S] cluster</name>
        <dbReference type="ChEBI" id="CHEBI:49883"/>
    </cofactor>
</comment>
<dbReference type="EMBL" id="AM114193">
    <property type="protein sequence ID" value="CAJ37975.1"/>
    <property type="molecule type" value="Genomic_DNA"/>
</dbReference>
<dbReference type="SUPFAM" id="SSF56228">
    <property type="entry name" value="Aldehyde ferredoxin oxidoreductase, N-terminal domain"/>
    <property type="match status" value="1"/>
</dbReference>
<dbReference type="Gene3D" id="3.60.9.10">
    <property type="entry name" value="Aldehyde ferredoxin oxidoreductase, N-terminal domain"/>
    <property type="match status" value="1"/>
</dbReference>
<reference evidence="11 12" key="1">
    <citation type="journal article" date="2006" name="Science">
        <title>Genome of rice cluster I archaea -- the key methane producers in the rice rhizosphere.</title>
        <authorList>
            <person name="Erkel C."/>
            <person name="Kube M."/>
            <person name="Reinhardt R."/>
            <person name="Liesack W."/>
        </authorList>
    </citation>
    <scope>NUCLEOTIDE SEQUENCE [LARGE SCALE GENOMIC DNA]</scope>
    <source>
        <strain evidence="12">DSM 22066 / NBRC 105507 / MRE50</strain>
    </source>
</reference>
<evidence type="ECO:0000259" key="10">
    <source>
        <dbReference type="SMART" id="SM00790"/>
    </source>
</evidence>
<evidence type="ECO:0000256" key="3">
    <source>
        <dbReference type="ARBA" id="ARBA00022485"/>
    </source>
</evidence>
<dbReference type="PATRIC" id="fig|351160.9.peg.307"/>
<dbReference type="InterPro" id="IPR013984">
    <property type="entry name" value="Ald_Fedxn_OxRdtase_dom2"/>
</dbReference>
<evidence type="ECO:0000256" key="7">
    <source>
        <dbReference type="ARBA" id="ARBA00023014"/>
    </source>
</evidence>
<accession>Q0W0W8</accession>
<dbReference type="InterPro" id="IPR013985">
    <property type="entry name" value="Ald_Fedxn_OxRdtase_dom3"/>
</dbReference>
<dbReference type="InterPro" id="IPR036021">
    <property type="entry name" value="Tungsten_al_ferr_oxy-like_C"/>
</dbReference>
<comment type="similarity">
    <text evidence="2">Belongs to the AOR/FOR family.</text>
</comment>
<dbReference type="AlphaFoldDB" id="Q0W0W8"/>
<evidence type="ECO:0000256" key="2">
    <source>
        <dbReference type="ARBA" id="ARBA00011032"/>
    </source>
</evidence>
<dbReference type="OrthoDB" id="30771at2157"/>
<dbReference type="GeneID" id="5143773"/>
<dbReference type="RefSeq" id="WP_012034620.1">
    <property type="nucleotide sequence ID" value="NC_009464.1"/>
</dbReference>
<dbReference type="InterPro" id="IPR051919">
    <property type="entry name" value="W-dependent_AOR"/>
</dbReference>
<dbReference type="SUPFAM" id="SSF48310">
    <property type="entry name" value="Aldehyde ferredoxin oxidoreductase, C-terminal domains"/>
    <property type="match status" value="1"/>
</dbReference>
<evidence type="ECO:0000313" key="12">
    <source>
        <dbReference type="Proteomes" id="UP000000663"/>
    </source>
</evidence>
<dbReference type="InterPro" id="IPR001203">
    <property type="entry name" value="OxRdtase_Ald_Fedxn_C"/>
</dbReference>
<evidence type="ECO:0000256" key="1">
    <source>
        <dbReference type="ARBA" id="ARBA00001966"/>
    </source>
</evidence>
<dbReference type="InterPro" id="IPR036503">
    <property type="entry name" value="Ald_Fedxn_OxRdtase_N_sf"/>
</dbReference>
<organism evidence="11 12">
    <name type="scientific">Methanocella arvoryzae (strain DSM 22066 / NBRC 105507 / MRE50)</name>
    <dbReference type="NCBI Taxonomy" id="351160"/>
    <lineage>
        <taxon>Archaea</taxon>
        <taxon>Methanobacteriati</taxon>
        <taxon>Methanobacteriota</taxon>
        <taxon>Stenosarchaea group</taxon>
        <taxon>Methanomicrobia</taxon>
        <taxon>Methanocellales</taxon>
        <taxon>Methanocellaceae</taxon>
        <taxon>Methanocella</taxon>
    </lineage>
</organism>
<dbReference type="PANTHER" id="PTHR30038">
    <property type="entry name" value="ALDEHYDE FERREDOXIN OXIDOREDUCTASE"/>
    <property type="match status" value="1"/>
</dbReference>
<comment type="cofactor">
    <cofactor evidence="8">
        <name>tungstopterin</name>
        <dbReference type="ChEBI" id="CHEBI:30402"/>
    </cofactor>
</comment>
<evidence type="ECO:0000313" key="11">
    <source>
        <dbReference type="EMBL" id="CAJ37975.1"/>
    </source>
</evidence>
<dbReference type="STRING" id="351160.RRC230"/>
<keyword evidence="7" id="KW-0411">Iron-sulfur</keyword>
<dbReference type="GO" id="GO:0033726">
    <property type="term" value="F:aldehyde ferredoxin oxidoreductase activity"/>
    <property type="evidence" value="ECO:0007669"/>
    <property type="project" value="UniProtKB-EC"/>
</dbReference>
<evidence type="ECO:0000256" key="8">
    <source>
        <dbReference type="ARBA" id="ARBA00049934"/>
    </source>
</evidence>
<dbReference type="Gene3D" id="1.10.599.10">
    <property type="entry name" value="Aldehyde Ferredoxin Oxidoreductase Protein, subunit A, domain 3"/>
    <property type="match status" value="1"/>
</dbReference>
<feature type="region of interest" description="Disordered" evidence="9">
    <location>
        <begin position="562"/>
        <end position="582"/>
    </location>
</feature>
<dbReference type="eggNOG" id="arCOG00706">
    <property type="taxonomic scope" value="Archaea"/>
</dbReference>
<dbReference type="KEGG" id="rci:RRC230"/>
<evidence type="ECO:0000256" key="5">
    <source>
        <dbReference type="ARBA" id="ARBA00023002"/>
    </source>
</evidence>
<dbReference type="GO" id="GO:0051539">
    <property type="term" value="F:4 iron, 4 sulfur cluster binding"/>
    <property type="evidence" value="ECO:0007669"/>
    <property type="project" value="UniProtKB-KW"/>
</dbReference>
<dbReference type="PANTHER" id="PTHR30038:SF0">
    <property type="entry name" value="TUNGSTEN-CONTAINING ALDEHYDE FERREDOXIN OXIDOREDUCTASE"/>
    <property type="match status" value="1"/>
</dbReference>
<dbReference type="SMART" id="SM00790">
    <property type="entry name" value="AFOR_N"/>
    <property type="match status" value="1"/>
</dbReference>
<proteinExistence type="inferred from homology"/>
<sequence length="634" mass="69117">MPGGYTGKLLRVDLTRGRFTIEKPDEATLRDYIGGEGLGIKYLYDEVPAACDPLGPDNRLIFMTGPVTGSLAPTSGRHCVTTKSPLTGCQVTSHAGGYWGTQLKLAGYDGIIVQGQSEAPVYLFIDDGEPQLYDAGNLWGRDVFQTDLLVKEELYDKKVSVTAIGPAGENLVRYASIQNDHQRSAARGGTGAVMGSKKLKAIAVRGTQSFYAADPDAYKASMDELLDSTYNNVISGSLLPKNGVTGIMDMVNKHGVLPTRNHQSGTFEHAHDISGQKMSGTMLTRTRGCYCCNIYCTRLINVPYGPYHGLRGKGPDYDATVAFGSQCGNGNLEAAAQANLWCDQYGLDAVTTGETIAWAMELYERGIIDRHDTRGLDLRFGNHEAMVAMVPKIATRMEFGAVLADGLAEAAKKIGKGSEQYVMAVKNMDLPGFEARGSKAMGLQYAVDNRGGDNLRPFGVMTECFGFRSKELNMPEQYDPLSEANKTQWLIPAQNYSVAVNSLICCMFTIIGYSVEPSQYARQLSAITGFSYDTDRLLLAGERIWNLQRAFNVREGFTRKDDRLPDRLTTEPAPSGPAAGSTVHLDPMLDAYYEARGWDRSGIPTMEKLRSLGLEHVSRDLNRAREEAGAPATA</sequence>
<keyword evidence="12" id="KW-1185">Reference proteome</keyword>
<dbReference type="Pfam" id="PF01314">
    <property type="entry name" value="AFOR_C"/>
    <property type="match status" value="1"/>
</dbReference>
<keyword evidence="4" id="KW-0479">Metal-binding</keyword>
<keyword evidence="3" id="KW-0004">4Fe-4S</keyword>
<evidence type="ECO:0000256" key="6">
    <source>
        <dbReference type="ARBA" id="ARBA00023004"/>
    </source>
</evidence>
<dbReference type="GO" id="GO:0046872">
    <property type="term" value="F:metal ion binding"/>
    <property type="evidence" value="ECO:0007669"/>
    <property type="project" value="UniProtKB-KW"/>
</dbReference>
<keyword evidence="6" id="KW-0408">Iron</keyword>
<dbReference type="GO" id="GO:0009055">
    <property type="term" value="F:electron transfer activity"/>
    <property type="evidence" value="ECO:0007669"/>
    <property type="project" value="InterPro"/>
</dbReference>
<name>Q0W0W8_METAR</name>
<keyword evidence="5 11" id="KW-0560">Oxidoreductase</keyword>
<gene>
    <name evidence="11" type="primary">aor-2</name>
    <name evidence="11" type="ORF">RRC230</name>
</gene>
<feature type="domain" description="Aldehyde ferredoxin oxidoreductase N-terminal" evidence="10">
    <location>
        <begin position="5"/>
        <end position="208"/>
    </location>
</feature>
<dbReference type="Pfam" id="PF02730">
    <property type="entry name" value="AFOR_N"/>
    <property type="match status" value="1"/>
</dbReference>
<evidence type="ECO:0000256" key="4">
    <source>
        <dbReference type="ARBA" id="ARBA00022723"/>
    </source>
</evidence>
<dbReference type="EC" id="1.2.7.5" evidence="11"/>
<evidence type="ECO:0000256" key="9">
    <source>
        <dbReference type="SAM" id="MobiDB-lite"/>
    </source>
</evidence>